<evidence type="ECO:0000259" key="1">
    <source>
        <dbReference type="Pfam" id="PF07969"/>
    </source>
</evidence>
<dbReference type="SUPFAM" id="SSF51556">
    <property type="entry name" value="Metallo-dependent hydrolases"/>
    <property type="match status" value="1"/>
</dbReference>
<dbReference type="RefSeq" id="WP_277191142.1">
    <property type="nucleotide sequence ID" value="NZ_JAROAV010000010.1"/>
</dbReference>
<dbReference type="InterPro" id="IPR033932">
    <property type="entry name" value="YtcJ-like"/>
</dbReference>
<name>A0ABT6C5R5_9MICO</name>
<sequence length="533" mass="56450">MSRVLLRHPHILTGDSDSPVVTGLLLEGESILAVGDAEALGAEAGRVVDLPGTTVMPGLYDAHIHTANLARDLVSVDLRGARSLEEALDTLAVHVADLPQDSWVFGGRWDSNKWATRRQPDRHDLDRVAPGRKVALPSIDGHTTWASTAALEAAGITRDSADPVGGQVVRDADGVPTGILREQAAMPLRAIMADPTSTTLDDVLDAAQDALLSVGLTSVHDIDGEDCRAAYLRLRERGRLRLRVHKAIPVDALEGAVAEGRRTGDGDDWFGTGPVKLFSDGALGSRTAYLTVPYADDPSNRGMPVMGPEALDATVRLATANGIAVATHAIGDAAARTVLDTYEKVLADGDLPRMPNGLPLRLRVEHAQHLRPADVDRMARLGVVASLQPTHCTSDIALADELLAGHDIVSYAWSQLLRAGASVAFGSDAPVEEPNPFHGLYAAITRQRPDATPAGGWQPEQRVSLGQAVAGFTTGAAYAAGQEGRKGRLSPGQLADLICIDRDPYAVTPVELRETQVLATYVGGECRWAAPNA</sequence>
<dbReference type="InterPro" id="IPR032466">
    <property type="entry name" value="Metal_Hydrolase"/>
</dbReference>
<dbReference type="PANTHER" id="PTHR22642">
    <property type="entry name" value="IMIDAZOLONEPROPIONASE"/>
    <property type="match status" value="1"/>
</dbReference>
<evidence type="ECO:0000313" key="3">
    <source>
        <dbReference type="Proteomes" id="UP001528912"/>
    </source>
</evidence>
<feature type="domain" description="Amidohydrolase 3" evidence="1">
    <location>
        <begin position="46"/>
        <end position="526"/>
    </location>
</feature>
<dbReference type="Gene3D" id="3.20.20.140">
    <property type="entry name" value="Metal-dependent hydrolases"/>
    <property type="match status" value="1"/>
</dbReference>
<dbReference type="SUPFAM" id="SSF51338">
    <property type="entry name" value="Composite domain of metallo-dependent hydrolases"/>
    <property type="match status" value="1"/>
</dbReference>
<comment type="caution">
    <text evidence="2">The sequence shown here is derived from an EMBL/GenBank/DDBJ whole genome shotgun (WGS) entry which is preliminary data.</text>
</comment>
<dbReference type="Gene3D" id="2.30.40.10">
    <property type="entry name" value="Urease, subunit C, domain 1"/>
    <property type="match status" value="1"/>
</dbReference>
<protein>
    <submittedName>
        <fullName evidence="2">Amidohydrolase</fullName>
    </submittedName>
</protein>
<dbReference type="Proteomes" id="UP001528912">
    <property type="component" value="Unassembled WGS sequence"/>
</dbReference>
<dbReference type="Pfam" id="PF07969">
    <property type="entry name" value="Amidohydro_3"/>
    <property type="match status" value="1"/>
</dbReference>
<gene>
    <name evidence="2" type="ORF">P4R38_04010</name>
</gene>
<dbReference type="Gene3D" id="3.10.310.70">
    <property type="match status" value="1"/>
</dbReference>
<organism evidence="2 3">
    <name type="scientific">Luteipulveratus flavus</name>
    <dbReference type="NCBI Taxonomy" id="3031728"/>
    <lineage>
        <taxon>Bacteria</taxon>
        <taxon>Bacillati</taxon>
        <taxon>Actinomycetota</taxon>
        <taxon>Actinomycetes</taxon>
        <taxon>Micrococcales</taxon>
        <taxon>Dermacoccaceae</taxon>
        <taxon>Luteipulveratus</taxon>
    </lineage>
</organism>
<dbReference type="CDD" id="cd01300">
    <property type="entry name" value="YtcJ_like"/>
    <property type="match status" value="1"/>
</dbReference>
<dbReference type="InterPro" id="IPR011059">
    <property type="entry name" value="Metal-dep_hydrolase_composite"/>
</dbReference>
<reference evidence="2 3" key="1">
    <citation type="submission" date="2023-03" db="EMBL/GenBank/DDBJ databases">
        <title>YIM 133296 draft genome.</title>
        <authorList>
            <person name="Xiong L."/>
        </authorList>
    </citation>
    <scope>NUCLEOTIDE SEQUENCE [LARGE SCALE GENOMIC DNA]</scope>
    <source>
        <strain evidence="2 3">YIM 133296</strain>
    </source>
</reference>
<proteinExistence type="predicted"/>
<dbReference type="InterPro" id="IPR013108">
    <property type="entry name" value="Amidohydro_3"/>
</dbReference>
<accession>A0ABT6C5R5</accession>
<dbReference type="EMBL" id="JAROAV010000010">
    <property type="protein sequence ID" value="MDF8263409.1"/>
    <property type="molecule type" value="Genomic_DNA"/>
</dbReference>
<evidence type="ECO:0000313" key="2">
    <source>
        <dbReference type="EMBL" id="MDF8263409.1"/>
    </source>
</evidence>
<keyword evidence="3" id="KW-1185">Reference proteome</keyword>
<dbReference type="PANTHER" id="PTHR22642:SF2">
    <property type="entry name" value="PROTEIN LONG AFTER FAR-RED 3"/>
    <property type="match status" value="1"/>
</dbReference>